<feature type="domain" description="Conserved Oligomeric Golgi complex subunit 6 C-terminal" evidence="12">
    <location>
        <begin position="207"/>
        <end position="676"/>
    </location>
</feature>
<dbReference type="GO" id="GO:0000139">
    <property type="term" value="C:Golgi membrane"/>
    <property type="evidence" value="ECO:0007669"/>
    <property type="project" value="UniProtKB-SubCell"/>
</dbReference>
<organism evidence="13 14">
    <name type="scientific">Acrasis kona</name>
    <dbReference type="NCBI Taxonomy" id="1008807"/>
    <lineage>
        <taxon>Eukaryota</taxon>
        <taxon>Discoba</taxon>
        <taxon>Heterolobosea</taxon>
        <taxon>Tetramitia</taxon>
        <taxon>Eutetramitia</taxon>
        <taxon>Acrasidae</taxon>
        <taxon>Acrasis</taxon>
    </lineage>
</organism>
<dbReference type="InterPro" id="IPR010490">
    <property type="entry name" value="COG6"/>
</dbReference>
<keyword evidence="4 9" id="KW-0813">Transport</keyword>
<comment type="similarity">
    <text evidence="2 9">Belongs to the COG6 family.</text>
</comment>
<feature type="region of interest" description="Disordered" evidence="10">
    <location>
        <begin position="344"/>
        <end position="363"/>
    </location>
</feature>
<comment type="subcellular location">
    <subcellularLocation>
        <location evidence="1 9">Golgi apparatus membrane</location>
        <topology evidence="1 9">Peripheral membrane protein</topology>
    </subcellularLocation>
</comment>
<evidence type="ECO:0000259" key="11">
    <source>
        <dbReference type="Pfam" id="PF06419"/>
    </source>
</evidence>
<dbReference type="Pfam" id="PF20653">
    <property type="entry name" value="COG6_C"/>
    <property type="match status" value="1"/>
</dbReference>
<proteinExistence type="inferred from homology"/>
<comment type="caution">
    <text evidence="13">The sequence shown here is derived from an EMBL/GenBank/DDBJ whole genome shotgun (WGS) entry which is preliminary data.</text>
</comment>
<dbReference type="Proteomes" id="UP001431209">
    <property type="component" value="Unassembled WGS sequence"/>
</dbReference>
<sequence length="677" mass="77104">MVNQRNQRPLLTLDTKQKINENGGGSSPSTTAPQNSIITRKVHQVVSISSSLAENDSLRNALQYLGTFYGENTVDERRNLRGVLESKTLDTHKELLREFTKVNERLELLDNVVGDLSKACSLIDEQMRQHESVTKSFLVQYNNTQQKLSDSQHRQKLISTFLTQFQLTDAERDALLYHPITQTFFRTLNKVHDIKNACTDMLRTHQQKSGLEIMEEMSGYQDTAYERLSRWTQEKCRLLSSDVYQDSYADEHDEHLYGHLLVEQELKNALNALSGRPVLLRCCLKEIVSARKTALVSKFFDALHGGRRRPIEMAAHDPVRYIGDILAWIHQSAASERELVDSLLSNDESEPGTPTSSSSSSLQSYSFGVLDETFQVLNAHLKDKIDQILNGERVDMIVYFRLGHLMELYRFTIGKLLGMNSSLPCYLSELRSMVDHCFYDVLQKQQVVVSLTLNLKPPNDMVDLMHKLTDILNTLNQSMVPQESREQEFSNIISAVVDPILSNLSSTITSQENISDMYVFIVNCHALLHNTLSPYDFATKKSEVVMAETDKIMEQFISFQSDQLLTNVGIKQILDLIKNNQKPLSAVDGLKPEQMSLFMQSLYVHLFSTSTLLLSPQQQCDKISSTRLKVYSKNRITTALSDAYAQVYACIQDLENQYDNAKEIAFRTPQQVKILLE</sequence>
<evidence type="ECO:0000256" key="9">
    <source>
        <dbReference type="RuleBase" id="RU365075"/>
    </source>
</evidence>
<evidence type="ECO:0000256" key="1">
    <source>
        <dbReference type="ARBA" id="ARBA00004395"/>
    </source>
</evidence>
<evidence type="ECO:0000256" key="8">
    <source>
        <dbReference type="ARBA" id="ARBA00031348"/>
    </source>
</evidence>
<evidence type="ECO:0000256" key="10">
    <source>
        <dbReference type="SAM" id="MobiDB-lite"/>
    </source>
</evidence>
<dbReference type="GO" id="GO:0006891">
    <property type="term" value="P:intra-Golgi vesicle-mediated transport"/>
    <property type="evidence" value="ECO:0007669"/>
    <property type="project" value="UniProtKB-UniRule"/>
</dbReference>
<dbReference type="PANTHER" id="PTHR21506:SF0">
    <property type="entry name" value="CONSERVED OLIGOMERIC GOLGI COMPLEX SUBUNIT 6"/>
    <property type="match status" value="1"/>
</dbReference>
<keyword evidence="6 9" id="KW-0333">Golgi apparatus</keyword>
<evidence type="ECO:0000256" key="5">
    <source>
        <dbReference type="ARBA" id="ARBA00022927"/>
    </source>
</evidence>
<evidence type="ECO:0000256" key="7">
    <source>
        <dbReference type="ARBA" id="ARBA00023136"/>
    </source>
</evidence>
<keyword evidence="14" id="KW-1185">Reference proteome</keyword>
<dbReference type="EMBL" id="JAOPGA020000127">
    <property type="protein sequence ID" value="KAL0476993.1"/>
    <property type="molecule type" value="Genomic_DNA"/>
</dbReference>
<dbReference type="SMART" id="SM01087">
    <property type="entry name" value="COG6"/>
    <property type="match status" value="1"/>
</dbReference>
<evidence type="ECO:0000256" key="3">
    <source>
        <dbReference type="ARBA" id="ARBA00020973"/>
    </source>
</evidence>
<comment type="subunit">
    <text evidence="9">Component of the conserved oligomeric Golgi complex.</text>
</comment>
<keyword evidence="5 9" id="KW-0653">Protein transport</keyword>
<dbReference type="InterPro" id="IPR048369">
    <property type="entry name" value="COG6_C"/>
</dbReference>
<dbReference type="GO" id="GO:0017119">
    <property type="term" value="C:Golgi transport complex"/>
    <property type="evidence" value="ECO:0007669"/>
    <property type="project" value="UniProtKB-UniRule"/>
</dbReference>
<reference evidence="13 14" key="1">
    <citation type="submission" date="2024-03" db="EMBL/GenBank/DDBJ databases">
        <title>The Acrasis kona genome and developmental transcriptomes reveal deep origins of eukaryotic multicellular pathways.</title>
        <authorList>
            <person name="Sheikh S."/>
            <person name="Fu C.-J."/>
            <person name="Brown M.W."/>
            <person name="Baldauf S.L."/>
        </authorList>
    </citation>
    <scope>NUCLEOTIDE SEQUENCE [LARGE SCALE GENOMIC DNA]</scope>
    <source>
        <strain evidence="13 14">ATCC MYA-3509</strain>
    </source>
</reference>
<dbReference type="GO" id="GO:0015031">
    <property type="term" value="P:protein transport"/>
    <property type="evidence" value="ECO:0007669"/>
    <property type="project" value="UniProtKB-KW"/>
</dbReference>
<feature type="domain" description="Conserved oligomeric complex COG6 N-terminal" evidence="11">
    <location>
        <begin position="67"/>
        <end position="175"/>
    </location>
</feature>
<evidence type="ECO:0000256" key="2">
    <source>
        <dbReference type="ARBA" id="ARBA00011023"/>
    </source>
</evidence>
<evidence type="ECO:0000313" key="13">
    <source>
        <dbReference type="EMBL" id="KAL0476993.1"/>
    </source>
</evidence>
<dbReference type="InterPro" id="IPR048368">
    <property type="entry name" value="COG6_N"/>
</dbReference>
<evidence type="ECO:0000256" key="6">
    <source>
        <dbReference type="ARBA" id="ARBA00023034"/>
    </source>
</evidence>
<dbReference type="PANTHER" id="PTHR21506">
    <property type="entry name" value="COMPONENT OF OLIGOMERIC GOLGI COMPLEX 6"/>
    <property type="match status" value="1"/>
</dbReference>
<dbReference type="AlphaFoldDB" id="A0AAW2YJ28"/>
<feature type="compositionally biased region" description="Polar residues" evidence="10">
    <location>
        <begin position="27"/>
        <end position="36"/>
    </location>
</feature>
<accession>A0AAW2YJ28</accession>
<comment type="function">
    <text evidence="9">Required for normal Golgi function.</text>
</comment>
<feature type="region of interest" description="Disordered" evidence="10">
    <location>
        <begin position="1"/>
        <end position="36"/>
    </location>
</feature>
<evidence type="ECO:0000259" key="12">
    <source>
        <dbReference type="Pfam" id="PF20653"/>
    </source>
</evidence>
<keyword evidence="7 9" id="KW-0472">Membrane</keyword>
<gene>
    <name evidence="13" type="ORF">AKO1_006352</name>
</gene>
<name>A0AAW2YJ28_9EUKA</name>
<protein>
    <recommendedName>
        <fullName evidence="3 9">Conserved oligomeric Golgi complex subunit 6</fullName>
        <shortName evidence="9">COG complex subunit 6</shortName>
    </recommendedName>
    <alternativeName>
        <fullName evidence="8 9">Component of oligomeric Golgi complex 6</fullName>
    </alternativeName>
</protein>
<evidence type="ECO:0000313" key="14">
    <source>
        <dbReference type="Proteomes" id="UP001431209"/>
    </source>
</evidence>
<dbReference type="Pfam" id="PF06419">
    <property type="entry name" value="COG6_N"/>
    <property type="match status" value="1"/>
</dbReference>
<evidence type="ECO:0000256" key="4">
    <source>
        <dbReference type="ARBA" id="ARBA00022448"/>
    </source>
</evidence>